<evidence type="ECO:0000256" key="1">
    <source>
        <dbReference type="ARBA" id="ARBA00022722"/>
    </source>
</evidence>
<reference evidence="12" key="1">
    <citation type="journal article" date="2019" name="Sci. Rep.">
        <title>Draft genome of Tanacetum cinerariifolium, the natural source of mosquito coil.</title>
        <authorList>
            <person name="Yamashiro T."/>
            <person name="Shiraishi A."/>
            <person name="Satake H."/>
            <person name="Nakayama K."/>
        </authorList>
    </citation>
    <scope>NUCLEOTIDE SEQUENCE</scope>
</reference>
<dbReference type="SUPFAM" id="SSF53098">
    <property type="entry name" value="Ribonuclease H-like"/>
    <property type="match status" value="1"/>
</dbReference>
<evidence type="ECO:0000256" key="10">
    <source>
        <dbReference type="ARBA" id="ARBA00023268"/>
    </source>
</evidence>
<comment type="caution">
    <text evidence="12">The sequence shown here is derived from an EMBL/GenBank/DDBJ whole genome shotgun (WGS) entry which is preliminary data.</text>
</comment>
<evidence type="ECO:0000256" key="3">
    <source>
        <dbReference type="ARBA" id="ARBA00022759"/>
    </source>
</evidence>
<evidence type="ECO:0000259" key="11">
    <source>
        <dbReference type="Pfam" id="PF07727"/>
    </source>
</evidence>
<dbReference type="GO" id="GO:0006310">
    <property type="term" value="P:DNA recombination"/>
    <property type="evidence" value="ECO:0007669"/>
    <property type="project" value="UniProtKB-KW"/>
</dbReference>
<evidence type="ECO:0000256" key="5">
    <source>
        <dbReference type="ARBA" id="ARBA00022842"/>
    </source>
</evidence>
<keyword evidence="3" id="KW-0255">Endonuclease</keyword>
<proteinExistence type="predicted"/>
<keyword evidence="1" id="KW-0540">Nuclease</keyword>
<keyword evidence="5" id="KW-0460">Magnesium</keyword>
<keyword evidence="8" id="KW-0548">Nucleotidyltransferase</keyword>
<keyword evidence="8" id="KW-0808">Transferase</keyword>
<keyword evidence="8" id="KW-0239">DNA-directed DNA polymerase</keyword>
<organism evidence="12">
    <name type="scientific">Tanacetum cinerariifolium</name>
    <name type="common">Dalmatian daisy</name>
    <name type="synonym">Chrysanthemum cinerariifolium</name>
    <dbReference type="NCBI Taxonomy" id="118510"/>
    <lineage>
        <taxon>Eukaryota</taxon>
        <taxon>Viridiplantae</taxon>
        <taxon>Streptophyta</taxon>
        <taxon>Embryophyta</taxon>
        <taxon>Tracheophyta</taxon>
        <taxon>Spermatophyta</taxon>
        <taxon>Magnoliopsida</taxon>
        <taxon>eudicotyledons</taxon>
        <taxon>Gunneridae</taxon>
        <taxon>Pentapetalae</taxon>
        <taxon>asterids</taxon>
        <taxon>campanulids</taxon>
        <taxon>Asterales</taxon>
        <taxon>Asteraceae</taxon>
        <taxon>Asteroideae</taxon>
        <taxon>Anthemideae</taxon>
        <taxon>Anthemidinae</taxon>
        <taxon>Tanacetum</taxon>
    </lineage>
</organism>
<keyword evidence="2" id="KW-0479">Metal-binding</keyword>
<dbReference type="PANTHER" id="PTHR42648:SF11">
    <property type="entry name" value="TRANSPOSON TY4-P GAG-POL POLYPROTEIN"/>
    <property type="match status" value="1"/>
</dbReference>
<feature type="domain" description="Reverse transcriptase Ty1/copia-type" evidence="11">
    <location>
        <begin position="193"/>
        <end position="342"/>
    </location>
</feature>
<dbReference type="InterPro" id="IPR013103">
    <property type="entry name" value="RVT_2"/>
</dbReference>
<evidence type="ECO:0000313" key="12">
    <source>
        <dbReference type="EMBL" id="GEZ46458.1"/>
    </source>
</evidence>
<dbReference type="GO" id="GO:0016787">
    <property type="term" value="F:hydrolase activity"/>
    <property type="evidence" value="ECO:0007669"/>
    <property type="project" value="UniProtKB-KW"/>
</dbReference>
<dbReference type="EMBL" id="BKCJ010282103">
    <property type="protein sequence ID" value="GEZ46458.1"/>
    <property type="molecule type" value="Genomic_DNA"/>
</dbReference>
<evidence type="ECO:0000256" key="8">
    <source>
        <dbReference type="ARBA" id="ARBA00022932"/>
    </source>
</evidence>
<evidence type="ECO:0000256" key="7">
    <source>
        <dbReference type="ARBA" id="ARBA00022918"/>
    </source>
</evidence>
<evidence type="ECO:0000256" key="2">
    <source>
        <dbReference type="ARBA" id="ARBA00022723"/>
    </source>
</evidence>
<dbReference type="GO" id="GO:0003887">
    <property type="term" value="F:DNA-directed DNA polymerase activity"/>
    <property type="evidence" value="ECO:0007669"/>
    <property type="project" value="UniProtKB-KW"/>
</dbReference>
<dbReference type="GO" id="GO:0015074">
    <property type="term" value="P:DNA integration"/>
    <property type="evidence" value="ECO:0007669"/>
    <property type="project" value="UniProtKB-KW"/>
</dbReference>
<gene>
    <name evidence="12" type="ORF">Tci_518431</name>
</gene>
<keyword evidence="6" id="KW-0229">DNA integration</keyword>
<sequence>MVVTRWQQGDDDDVGHVVVAVCRWRWGGGGEGDSGGGGGHNDVFERRNRTLVEAARTMLIFSKALMFLRTEAIATACYTQNISIIHIRHNKIPYELVHDKKPDLKFLRVFGALNNPTNDNEDLGKLKATADIRIFVCYAPNRKAGPTFEDNPFAQAEDDPFVNVFAPEPSSEASSSGDISSVESNQLDKYGDVLKNKARLVAKGYHQEEGIDFKESFAPVSWIEAIRIFIVNAASKNMIVYQMDVKTTFLNDELKEKVYISQPEGFVDPDHPTNVYCLKKALYGLKQAPQAWYNTLLRFLLENKLSKGVVDPTLFTQKTSKHILLVQIYVDDIIFASTDPDACDIFSKGIR</sequence>
<name>A0A699IA21_TANCI</name>
<protein>
    <submittedName>
        <fullName evidence="12">Retrovirus-related Pol polyprotein from transposon TNT 1-94</fullName>
    </submittedName>
</protein>
<evidence type="ECO:0000256" key="9">
    <source>
        <dbReference type="ARBA" id="ARBA00023172"/>
    </source>
</evidence>
<dbReference type="GO" id="GO:0004519">
    <property type="term" value="F:endonuclease activity"/>
    <property type="evidence" value="ECO:0007669"/>
    <property type="project" value="UniProtKB-KW"/>
</dbReference>
<dbReference type="AlphaFoldDB" id="A0A699IA21"/>
<dbReference type="PANTHER" id="PTHR42648">
    <property type="entry name" value="TRANSPOSASE, PUTATIVE-RELATED"/>
    <property type="match status" value="1"/>
</dbReference>
<accession>A0A699IA21</accession>
<dbReference type="GO" id="GO:0046872">
    <property type="term" value="F:metal ion binding"/>
    <property type="evidence" value="ECO:0007669"/>
    <property type="project" value="UniProtKB-KW"/>
</dbReference>
<evidence type="ECO:0000256" key="4">
    <source>
        <dbReference type="ARBA" id="ARBA00022801"/>
    </source>
</evidence>
<keyword evidence="4" id="KW-0378">Hydrolase</keyword>
<dbReference type="SUPFAM" id="SSF56672">
    <property type="entry name" value="DNA/RNA polymerases"/>
    <property type="match status" value="1"/>
</dbReference>
<evidence type="ECO:0000256" key="6">
    <source>
        <dbReference type="ARBA" id="ARBA00022908"/>
    </source>
</evidence>
<keyword evidence="7" id="KW-0695">RNA-directed DNA polymerase</keyword>
<keyword evidence="10" id="KW-0511">Multifunctional enzyme</keyword>
<keyword evidence="9" id="KW-0233">DNA recombination</keyword>
<dbReference type="InterPro" id="IPR012337">
    <property type="entry name" value="RNaseH-like_sf"/>
</dbReference>
<dbReference type="GO" id="GO:0003964">
    <property type="term" value="F:RNA-directed DNA polymerase activity"/>
    <property type="evidence" value="ECO:0007669"/>
    <property type="project" value="UniProtKB-KW"/>
</dbReference>
<dbReference type="Pfam" id="PF07727">
    <property type="entry name" value="RVT_2"/>
    <property type="match status" value="1"/>
</dbReference>
<dbReference type="InterPro" id="IPR039537">
    <property type="entry name" value="Retrotran_Ty1/copia-like"/>
</dbReference>
<dbReference type="InterPro" id="IPR043502">
    <property type="entry name" value="DNA/RNA_pol_sf"/>
</dbReference>